<dbReference type="WBParaSite" id="TMUE_2000009899.1">
    <property type="protein sequence ID" value="TMUE_2000009899.1"/>
    <property type="gene ID" value="WBGene00291221"/>
</dbReference>
<dbReference type="Gene3D" id="1.10.268.20">
    <property type="match status" value="1"/>
</dbReference>
<name>A0A5S6QRX2_TRIMR</name>
<feature type="domain" description="Dynamin-type G" evidence="3">
    <location>
        <begin position="102"/>
        <end position="343"/>
    </location>
</feature>
<feature type="compositionally biased region" description="Basic residues" evidence="1">
    <location>
        <begin position="726"/>
        <end position="746"/>
    </location>
</feature>
<dbReference type="InterPro" id="IPR030381">
    <property type="entry name" value="G_DYNAMIN_dom"/>
</dbReference>
<feature type="region of interest" description="Disordered" evidence="1">
    <location>
        <begin position="822"/>
        <end position="847"/>
    </location>
</feature>
<dbReference type="InterPro" id="IPR051943">
    <property type="entry name" value="TRAFAC_Dynamin-like_GTPase"/>
</dbReference>
<keyword evidence="4" id="KW-1185">Reference proteome</keyword>
<feature type="chain" id="PRO_5044624339" evidence="2">
    <location>
        <begin position="26"/>
        <end position="866"/>
    </location>
</feature>
<dbReference type="AlphaFoldDB" id="A0A5S6QRX2"/>
<reference evidence="4" key="1">
    <citation type="submission" date="2013-11" db="EMBL/GenBank/DDBJ databases">
        <authorList>
            <person name="Aslett M."/>
        </authorList>
    </citation>
    <scope>NUCLEOTIDE SEQUENCE [LARGE SCALE GENOMIC DNA]</scope>
    <source>
        <strain evidence="4">Edinburgh</strain>
    </source>
</reference>
<feature type="compositionally biased region" description="Basic and acidic residues" evidence="1">
    <location>
        <begin position="501"/>
        <end position="512"/>
    </location>
</feature>
<evidence type="ECO:0000313" key="6">
    <source>
        <dbReference type="WBParaSite" id="TMUE_2000009899.2"/>
    </source>
</evidence>
<feature type="compositionally biased region" description="Basic and acidic residues" evidence="1">
    <location>
        <begin position="483"/>
        <end position="493"/>
    </location>
</feature>
<feature type="signal peptide" evidence="2">
    <location>
        <begin position="1"/>
        <end position="25"/>
    </location>
</feature>
<reference evidence="4" key="2">
    <citation type="submission" date="2014-03" db="EMBL/GenBank/DDBJ databases">
        <title>The whipworm genome and dual-species transcriptomics of an intimate host-pathogen interaction.</title>
        <authorList>
            <person name="Foth B.J."/>
            <person name="Tsai I.J."/>
            <person name="Reid A.J."/>
            <person name="Bancroft A.J."/>
            <person name="Nichol S."/>
            <person name="Tracey A."/>
            <person name="Holroyd N."/>
            <person name="Cotton J.A."/>
            <person name="Stanley E.J."/>
            <person name="Zarowiecki M."/>
            <person name="Liu J.Z."/>
            <person name="Huckvale T."/>
            <person name="Cooper P.J."/>
            <person name="Grencis R.K."/>
            <person name="Berriman M."/>
        </authorList>
    </citation>
    <scope>NUCLEOTIDE SEQUENCE [LARGE SCALE GENOMIC DNA]</scope>
    <source>
        <strain evidence="4">Edinburgh</strain>
    </source>
</reference>
<feature type="region of interest" description="Disordered" evidence="1">
    <location>
        <begin position="466"/>
        <end position="607"/>
    </location>
</feature>
<accession>A0A5S6QRX2</accession>
<feature type="compositionally biased region" description="Acidic residues" evidence="1">
    <location>
        <begin position="551"/>
        <end position="563"/>
    </location>
</feature>
<dbReference type="WBParaSite" id="TMUE_2000009899.3">
    <property type="protein sequence ID" value="TMUE_2000009899.3"/>
    <property type="gene ID" value="WBGene00291221"/>
</dbReference>
<keyword evidence="2" id="KW-0732">Signal</keyword>
<dbReference type="SUPFAM" id="SSF52540">
    <property type="entry name" value="P-loop containing nucleoside triphosphate hydrolases"/>
    <property type="match status" value="1"/>
</dbReference>
<dbReference type="PANTHER" id="PTHR43681">
    <property type="entry name" value="TRANSMEMBRANE GTPASE FZO"/>
    <property type="match status" value="1"/>
</dbReference>
<sequence length="866" mass="98766">MTLGPIAYALSPLLLLLLLIHCTQQGGSTRLHENNLHRSTRDRSHIERILLGPEDALTDDADPATRTTLEQLRKIFRDKIKPMQDEFHYQDLSRNIITESDINAEPVVLVVGPWSTGKSTLIKYLLGIEHKTQRIKTGTEPSTSDFHVLTYGKRHRTMDGAMLVADQSKPFGWMQQFGSAFLEHLKAIELPNELLRRVTIIDTPGLAESRRPNDRRYPFDDVMSRLIQRSDLILIVFDPTKLDAGKELESMFTKLKQKESALKFILNKADTVSTEDLVRVYGALMWSLSTLYNVTEHPRVYMGSFWSKSIANEDLGQLFYDEESQVLEDIRELIENKVRYKIASLRQYAIQVKAHALIVDSFVCAYRRQKRLFFDDEQLAEMIVRTPEESGVYKRALSNPDVNAYDLPSHSQYAKFFSLNKLQKQKRLKDLCYLLIGCPQLDKLNGAINVDLPRLFTRTQKRMAKEQRENKLFVYDPQTPLDQPKDEAKTKVKLERRKGRLPKDQTRREARMSKSHRSKVTPTAEEPRVKEEIGQKATTEYQPRELKQEEASEEVTVESEEQPTEQHETFTLEIPDEPKITKLPPEVKRELPRDTAMESAAPTKCPKYRKTCQPAEKKAQVHLVQEAAVPPTPKCPKYRKTCESRKAEALQPAQEKIIAVHVLEQKVKCAKYRKSCNATTQVQVEQTPKGVPVVHVQLEPPKCPKFRKSCVHGQPMVSKGPSHPPPQKHHRQHQPQHVKAKKRLTKRRLRTIENVKRHTPKKEVEAALKAQATLGCNKYRKSCQAGMPPSASVPGKAPSTVAQTASEKPKCPLYRKSCNATQPQVRLAEGDATKPKTNGTHPAQPSRCNKYRISCKKLQAEIGLAS</sequence>
<dbReference type="PANTHER" id="PTHR43681:SF1">
    <property type="entry name" value="SARCALUMENIN"/>
    <property type="match status" value="1"/>
</dbReference>
<evidence type="ECO:0000256" key="1">
    <source>
        <dbReference type="SAM" id="MobiDB-lite"/>
    </source>
</evidence>
<evidence type="ECO:0000313" key="4">
    <source>
        <dbReference type="Proteomes" id="UP000046395"/>
    </source>
</evidence>
<evidence type="ECO:0000313" key="5">
    <source>
        <dbReference type="WBParaSite" id="TMUE_2000009899.1"/>
    </source>
</evidence>
<protein>
    <submittedName>
        <fullName evidence="5 6">Dynamin-type G domain-containing protein</fullName>
    </submittedName>
</protein>
<feature type="compositionally biased region" description="Basic and acidic residues" evidence="1">
    <location>
        <begin position="525"/>
        <end position="534"/>
    </location>
</feature>
<dbReference type="WBParaSite" id="TMUE_2000009899.2">
    <property type="protein sequence ID" value="TMUE_2000009899.2"/>
    <property type="gene ID" value="WBGene00291221"/>
</dbReference>
<feature type="region of interest" description="Disordered" evidence="1">
    <location>
        <begin position="713"/>
        <end position="746"/>
    </location>
</feature>
<evidence type="ECO:0000256" key="2">
    <source>
        <dbReference type="SAM" id="SignalP"/>
    </source>
</evidence>
<reference evidence="5" key="3">
    <citation type="submission" date="2019-12" db="UniProtKB">
        <authorList>
            <consortium name="WormBaseParasite"/>
        </authorList>
    </citation>
    <scope>IDENTIFICATION</scope>
</reference>
<evidence type="ECO:0000259" key="3">
    <source>
        <dbReference type="PROSITE" id="PS51718"/>
    </source>
</evidence>
<dbReference type="STRING" id="70415.A0A5S6QRX2"/>
<feature type="compositionally biased region" description="Polar residues" evidence="1">
    <location>
        <begin position="835"/>
        <end position="847"/>
    </location>
</feature>
<dbReference type="InterPro" id="IPR027417">
    <property type="entry name" value="P-loop_NTPase"/>
</dbReference>
<dbReference type="Proteomes" id="UP000046395">
    <property type="component" value="Unassembled WGS sequence"/>
</dbReference>
<dbReference type="Gene3D" id="3.40.50.300">
    <property type="entry name" value="P-loop containing nucleotide triphosphate hydrolases"/>
    <property type="match status" value="1"/>
</dbReference>
<proteinExistence type="predicted"/>
<dbReference type="Pfam" id="PF00350">
    <property type="entry name" value="Dynamin_N"/>
    <property type="match status" value="1"/>
</dbReference>
<organism evidence="4 5">
    <name type="scientific">Trichuris muris</name>
    <name type="common">Mouse whipworm</name>
    <dbReference type="NCBI Taxonomy" id="70415"/>
    <lineage>
        <taxon>Eukaryota</taxon>
        <taxon>Metazoa</taxon>
        <taxon>Ecdysozoa</taxon>
        <taxon>Nematoda</taxon>
        <taxon>Enoplea</taxon>
        <taxon>Dorylaimia</taxon>
        <taxon>Trichinellida</taxon>
        <taxon>Trichuridae</taxon>
        <taxon>Trichuris</taxon>
    </lineage>
</organism>
<feature type="compositionally biased region" description="Basic and acidic residues" evidence="1">
    <location>
        <begin position="564"/>
        <end position="596"/>
    </location>
</feature>
<dbReference type="GO" id="GO:0005525">
    <property type="term" value="F:GTP binding"/>
    <property type="evidence" value="ECO:0007669"/>
    <property type="project" value="InterPro"/>
</dbReference>
<dbReference type="PROSITE" id="PS51718">
    <property type="entry name" value="G_DYNAMIN_2"/>
    <property type="match status" value="1"/>
</dbReference>
<dbReference type="InterPro" id="IPR045063">
    <property type="entry name" value="Dynamin_N"/>
</dbReference>